<sequence>MQMLDSSDINEPEVEVTRTDQDKINKFSNLNLCYEDLEVILKTKKDEIDYLSELETELMMIDEDELVMYKLDTSFIHLNPIKAIELTENNKQKLIKMVEGLQEDLDRCDQEMKELKKVLYSKFGKSINLERNDPI</sequence>
<dbReference type="Pfam" id="PF01920">
    <property type="entry name" value="Prefoldin_2"/>
    <property type="match status" value="1"/>
</dbReference>
<dbReference type="GO" id="GO:0051082">
    <property type="term" value="F:unfolded protein binding"/>
    <property type="evidence" value="ECO:0007669"/>
    <property type="project" value="InterPro"/>
</dbReference>
<dbReference type="InterPro" id="IPR016661">
    <property type="entry name" value="PFDN4"/>
</dbReference>
<evidence type="ECO:0000256" key="3">
    <source>
        <dbReference type="PIRNR" id="PIRNR016477"/>
    </source>
</evidence>
<keyword evidence="6" id="KW-1185">Reference proteome</keyword>
<organism evidence="5 6">
    <name type="scientific">Cronartium quercuum f. sp. fusiforme G11</name>
    <dbReference type="NCBI Taxonomy" id="708437"/>
    <lineage>
        <taxon>Eukaryota</taxon>
        <taxon>Fungi</taxon>
        <taxon>Dikarya</taxon>
        <taxon>Basidiomycota</taxon>
        <taxon>Pucciniomycotina</taxon>
        <taxon>Pucciniomycetes</taxon>
        <taxon>Pucciniales</taxon>
        <taxon>Coleosporiaceae</taxon>
        <taxon>Cronartium</taxon>
    </lineage>
</organism>
<dbReference type="AlphaFoldDB" id="A0A9P6TD68"/>
<feature type="coiled-coil region" evidence="4">
    <location>
        <begin position="84"/>
        <end position="118"/>
    </location>
</feature>
<proteinExistence type="inferred from homology"/>
<evidence type="ECO:0000313" key="5">
    <source>
        <dbReference type="EMBL" id="KAG0146363.1"/>
    </source>
</evidence>
<dbReference type="OrthoDB" id="10250441at2759"/>
<dbReference type="PANTHER" id="PTHR21100">
    <property type="entry name" value="PREFOLDIN SUBUNIT 4"/>
    <property type="match status" value="1"/>
</dbReference>
<evidence type="ECO:0000256" key="4">
    <source>
        <dbReference type="SAM" id="Coils"/>
    </source>
</evidence>
<comment type="caution">
    <text evidence="5">The sequence shown here is derived from an EMBL/GenBank/DDBJ whole genome shotgun (WGS) entry which is preliminary data.</text>
</comment>
<dbReference type="GO" id="GO:0016272">
    <property type="term" value="C:prefoldin complex"/>
    <property type="evidence" value="ECO:0007669"/>
    <property type="project" value="UniProtKB-UniRule"/>
</dbReference>
<keyword evidence="4" id="KW-0175">Coiled coil</keyword>
<keyword evidence="2 3" id="KW-0143">Chaperone</keyword>
<dbReference type="PANTHER" id="PTHR21100:SF9">
    <property type="entry name" value="PREFOLDIN SUBUNIT 4"/>
    <property type="match status" value="1"/>
</dbReference>
<comment type="function">
    <text evidence="3">Binds specifically to cytosolic chaperonin (c-CPN) and transfers target proteins to it. Binds to nascent polypeptide chain and promotes folding in an environment in which there are many competing pathways for nonnative proteins.</text>
</comment>
<comment type="similarity">
    <text evidence="1 3">Belongs to the prefoldin subunit beta family.</text>
</comment>
<dbReference type="CDD" id="cd23165">
    <property type="entry name" value="Prefoldin_4"/>
    <property type="match status" value="1"/>
</dbReference>
<gene>
    <name evidence="5" type="ORF">CROQUDRAFT_671223</name>
</gene>
<dbReference type="PIRSF" id="PIRSF016477">
    <property type="entry name" value="Prefoldin_subunit_4"/>
    <property type="match status" value="1"/>
</dbReference>
<name>A0A9P6TD68_9BASI</name>
<dbReference type="InterPro" id="IPR002777">
    <property type="entry name" value="PFD_beta-like"/>
</dbReference>
<dbReference type="GO" id="GO:0005737">
    <property type="term" value="C:cytoplasm"/>
    <property type="evidence" value="ECO:0007669"/>
    <property type="project" value="TreeGrafter"/>
</dbReference>
<evidence type="ECO:0000256" key="1">
    <source>
        <dbReference type="ARBA" id="ARBA00008045"/>
    </source>
</evidence>
<comment type="subunit">
    <text evidence="3">Heterohexamer of two PFD-alpha type and four PFD-beta type subunits.</text>
</comment>
<evidence type="ECO:0000256" key="2">
    <source>
        <dbReference type="ARBA" id="ARBA00023186"/>
    </source>
</evidence>
<dbReference type="Proteomes" id="UP000886653">
    <property type="component" value="Unassembled WGS sequence"/>
</dbReference>
<dbReference type="EMBL" id="MU167262">
    <property type="protein sequence ID" value="KAG0146363.1"/>
    <property type="molecule type" value="Genomic_DNA"/>
</dbReference>
<dbReference type="SUPFAM" id="SSF46579">
    <property type="entry name" value="Prefoldin"/>
    <property type="match status" value="1"/>
</dbReference>
<evidence type="ECO:0000313" key="6">
    <source>
        <dbReference type="Proteomes" id="UP000886653"/>
    </source>
</evidence>
<accession>A0A9P6TD68</accession>
<dbReference type="GO" id="GO:0006457">
    <property type="term" value="P:protein folding"/>
    <property type="evidence" value="ECO:0007669"/>
    <property type="project" value="UniProtKB-UniRule"/>
</dbReference>
<protein>
    <recommendedName>
        <fullName evidence="3">Prefoldin subunit 4</fullName>
    </recommendedName>
</protein>
<reference evidence="5" key="1">
    <citation type="submission" date="2013-11" db="EMBL/GenBank/DDBJ databases">
        <title>Genome sequence of the fusiform rust pathogen reveals effectors for host alternation and coevolution with pine.</title>
        <authorList>
            <consortium name="DOE Joint Genome Institute"/>
            <person name="Smith K."/>
            <person name="Pendleton A."/>
            <person name="Kubisiak T."/>
            <person name="Anderson C."/>
            <person name="Salamov A."/>
            <person name="Aerts A."/>
            <person name="Riley R."/>
            <person name="Clum A."/>
            <person name="Lindquist E."/>
            <person name="Ence D."/>
            <person name="Campbell M."/>
            <person name="Kronenberg Z."/>
            <person name="Feau N."/>
            <person name="Dhillon B."/>
            <person name="Hamelin R."/>
            <person name="Burleigh J."/>
            <person name="Smith J."/>
            <person name="Yandell M."/>
            <person name="Nelson C."/>
            <person name="Grigoriev I."/>
            <person name="Davis J."/>
        </authorList>
    </citation>
    <scope>NUCLEOTIDE SEQUENCE</scope>
    <source>
        <strain evidence="5">G11</strain>
    </source>
</reference>